<dbReference type="RefSeq" id="WP_068029941.1">
    <property type="nucleotide sequence ID" value="NZ_QQAZ01000007.1"/>
</dbReference>
<dbReference type="SUPFAM" id="SSF51905">
    <property type="entry name" value="FAD/NAD(P)-binding domain"/>
    <property type="match status" value="1"/>
</dbReference>
<sequence length="463" mass="48893">MSSTPMSTADVDVVVIGAGVSGLTAARRLVAAGLEVAVLEARPEVGGRTMLSRIRGITIDRGGQFLCASMHPLLALLDELGMATEPNQSLRDPQARDVWFRDGERSTYVGDLPPLTQQATAALLAAMARLQEMSDTIDLENPWDSPDAVELDETTLGAWLTANVREDEAIYLLTALFSLACVAAPQQLSLLFALWFIKGAGGIEGMGGDVDMTVVGGAGSIGLRLAAELGDRVHRGQPVAAVAHTADGVEVTTRSGAEFRSRRAIFAVPPSDARAIAFHPHLPSARTALQSQWQQHAVLKFHACYDTPFWREDGLNGAVLSDIPVAPIVFDGSPADGSAGILLGFLGLHGPRLFGGNDPALIDDEQRLKSEIVAALTTYFGDRAAEPTEVVVHNWAVEPYISGVLGATPPGLLSAYGDALRTPVGPLHWAGTETALRWSGWISGAVEAGERAAHEVAAVLRPG</sequence>
<keyword evidence="3" id="KW-0560">Oxidoreductase</keyword>
<keyword evidence="7" id="KW-1185">Reference proteome</keyword>
<gene>
    <name evidence="6" type="ORF">DFR68_107556</name>
</gene>
<dbReference type="PRINTS" id="PR00757">
    <property type="entry name" value="AMINEOXDASEF"/>
</dbReference>
<dbReference type="Proteomes" id="UP000255355">
    <property type="component" value="Unassembled WGS sequence"/>
</dbReference>
<dbReference type="OrthoDB" id="337830at2"/>
<evidence type="ECO:0000313" key="6">
    <source>
        <dbReference type="EMBL" id="RDI49428.1"/>
    </source>
</evidence>
<name>A0A370H0L5_9NOCA</name>
<proteinExistence type="inferred from homology"/>
<protein>
    <submittedName>
        <fullName evidence="6">Monoamine oxidase</fullName>
    </submittedName>
</protein>
<dbReference type="InterPro" id="IPR001613">
    <property type="entry name" value="Flavin_amine_oxidase"/>
</dbReference>
<dbReference type="PANTHER" id="PTHR43563">
    <property type="entry name" value="AMINE OXIDASE"/>
    <property type="match status" value="1"/>
</dbReference>
<feature type="binding site" evidence="4">
    <location>
        <position position="21"/>
    </location>
    <ligand>
        <name>FAD</name>
        <dbReference type="ChEBI" id="CHEBI:57692"/>
    </ligand>
</feature>
<comment type="similarity">
    <text evidence="2">Belongs to the flavin monoamine oxidase family.</text>
</comment>
<dbReference type="InterPro" id="IPR036188">
    <property type="entry name" value="FAD/NAD-bd_sf"/>
</dbReference>
<evidence type="ECO:0000259" key="5">
    <source>
        <dbReference type="Pfam" id="PF01593"/>
    </source>
</evidence>
<feature type="binding site" evidence="4">
    <location>
        <position position="433"/>
    </location>
    <ligand>
        <name>FAD</name>
        <dbReference type="ChEBI" id="CHEBI:57692"/>
    </ligand>
</feature>
<dbReference type="EMBL" id="QQAZ01000007">
    <property type="protein sequence ID" value="RDI49428.1"/>
    <property type="molecule type" value="Genomic_DNA"/>
</dbReference>
<feature type="binding site" evidence="4">
    <location>
        <position position="239"/>
    </location>
    <ligand>
        <name>FAD</name>
        <dbReference type="ChEBI" id="CHEBI:57692"/>
    </ligand>
</feature>
<dbReference type="STRING" id="1210089.GCA_001613165_06991"/>
<comment type="caution">
    <text evidence="6">The sequence shown here is derived from an EMBL/GenBank/DDBJ whole genome shotgun (WGS) entry which is preliminary data.</text>
</comment>
<dbReference type="PANTHER" id="PTHR43563:SF1">
    <property type="entry name" value="AMINE OXIDASE [FLAVIN-CONTAINING] B"/>
    <property type="match status" value="1"/>
</dbReference>
<comment type="cofactor">
    <cofactor evidence="1">
        <name>FAD</name>
        <dbReference type="ChEBI" id="CHEBI:57692"/>
    </cofactor>
</comment>
<dbReference type="Gene3D" id="3.50.50.60">
    <property type="entry name" value="FAD/NAD(P)-binding domain"/>
    <property type="match status" value="1"/>
</dbReference>
<accession>A0A370H0L5</accession>
<evidence type="ECO:0000256" key="4">
    <source>
        <dbReference type="PIRSR" id="PIRSR601613-1"/>
    </source>
</evidence>
<dbReference type="InterPro" id="IPR050703">
    <property type="entry name" value="Flavin_MAO"/>
</dbReference>
<evidence type="ECO:0000256" key="2">
    <source>
        <dbReference type="ARBA" id="ARBA00005995"/>
    </source>
</evidence>
<dbReference type="GO" id="GO:0016491">
    <property type="term" value="F:oxidoreductase activity"/>
    <property type="evidence" value="ECO:0007669"/>
    <property type="project" value="UniProtKB-KW"/>
</dbReference>
<dbReference type="SUPFAM" id="SSF54373">
    <property type="entry name" value="FAD-linked reductases, C-terminal domain"/>
    <property type="match status" value="1"/>
</dbReference>
<feature type="domain" description="Amine oxidase" evidence="5">
    <location>
        <begin position="20"/>
        <end position="456"/>
    </location>
</feature>
<organism evidence="6 7">
    <name type="scientific">Nocardia mexicana</name>
    <dbReference type="NCBI Taxonomy" id="279262"/>
    <lineage>
        <taxon>Bacteria</taxon>
        <taxon>Bacillati</taxon>
        <taxon>Actinomycetota</taxon>
        <taxon>Actinomycetes</taxon>
        <taxon>Mycobacteriales</taxon>
        <taxon>Nocardiaceae</taxon>
        <taxon>Nocardia</taxon>
    </lineage>
</organism>
<dbReference type="Pfam" id="PF01593">
    <property type="entry name" value="Amino_oxidase"/>
    <property type="match status" value="1"/>
</dbReference>
<reference evidence="6 7" key="1">
    <citation type="submission" date="2018-07" db="EMBL/GenBank/DDBJ databases">
        <title>Genomic Encyclopedia of Type Strains, Phase IV (KMG-IV): sequencing the most valuable type-strain genomes for metagenomic binning, comparative biology and taxonomic classification.</title>
        <authorList>
            <person name="Goeker M."/>
        </authorList>
    </citation>
    <scope>NUCLEOTIDE SEQUENCE [LARGE SCALE GENOMIC DNA]</scope>
    <source>
        <strain evidence="6 7">DSM 44952</strain>
    </source>
</reference>
<dbReference type="InterPro" id="IPR002937">
    <property type="entry name" value="Amino_oxidase"/>
</dbReference>
<dbReference type="AlphaFoldDB" id="A0A370H0L5"/>
<feature type="binding site" evidence="4">
    <location>
        <position position="345"/>
    </location>
    <ligand>
        <name>substrate</name>
    </ligand>
</feature>
<evidence type="ECO:0000313" key="7">
    <source>
        <dbReference type="Proteomes" id="UP000255355"/>
    </source>
</evidence>
<feature type="binding site" evidence="4">
    <location>
        <begin position="40"/>
        <end position="41"/>
    </location>
    <ligand>
        <name>FAD</name>
        <dbReference type="ChEBI" id="CHEBI:57692"/>
    </ligand>
</feature>
<evidence type="ECO:0000256" key="1">
    <source>
        <dbReference type="ARBA" id="ARBA00001974"/>
    </source>
</evidence>
<evidence type="ECO:0000256" key="3">
    <source>
        <dbReference type="ARBA" id="ARBA00023002"/>
    </source>
</evidence>